<dbReference type="InterPro" id="IPR027417">
    <property type="entry name" value="P-loop_NTPase"/>
</dbReference>
<dbReference type="Proteomes" id="UP000307173">
    <property type="component" value="Unassembled WGS sequence"/>
</dbReference>
<dbReference type="AlphaFoldDB" id="A0A4T0X3K2"/>
<evidence type="ECO:0000313" key="2">
    <source>
        <dbReference type="Proteomes" id="UP000307173"/>
    </source>
</evidence>
<dbReference type="STRING" id="52247.A0A4T0X3K2"/>
<sequence>MKLQINQVGSLLVYDENLSSWNTVLLEKLKKESNPLLILEHPELLLSIIPGMTFTKLLSQLQSLQKHSTLYIVTSTSNSSILSALLHRSSLIISLTSLTTGRADDMSGTLSVSKGPAYALSNFEGLEVADSEYSYLVTTNNITVFYK</sequence>
<dbReference type="Gene3D" id="3.40.50.300">
    <property type="entry name" value="P-loop containing nucleotide triphosphate hydrolases"/>
    <property type="match status" value="1"/>
</dbReference>
<comment type="caution">
    <text evidence="1">The sequence shown here is derived from an EMBL/GenBank/DDBJ whole genome shotgun (WGS) entry which is preliminary data.</text>
</comment>
<accession>A0A4T0X3K2</accession>
<keyword evidence="2" id="KW-1185">Reference proteome</keyword>
<protein>
    <recommendedName>
        <fullName evidence="3">Elongator complex protein 6</fullName>
    </recommendedName>
</protein>
<gene>
    <name evidence="1" type="ORF">CANINC_001430</name>
</gene>
<dbReference type="EMBL" id="SELW01000220">
    <property type="protein sequence ID" value="TID29919.1"/>
    <property type="molecule type" value="Genomic_DNA"/>
</dbReference>
<dbReference type="OrthoDB" id="9995306at2759"/>
<evidence type="ECO:0000313" key="1">
    <source>
        <dbReference type="EMBL" id="TID29919.1"/>
    </source>
</evidence>
<name>A0A4T0X3K2_9ASCO</name>
<proteinExistence type="predicted"/>
<reference evidence="1 2" key="1">
    <citation type="journal article" date="2019" name="Front. Genet.">
        <title>Whole-Genome Sequencing of the Opportunistic Yeast Pathogen Candida inconspicua Uncovers Its Hybrid Origin.</title>
        <authorList>
            <person name="Mixao V."/>
            <person name="Hansen A.P."/>
            <person name="Saus E."/>
            <person name="Boekhout T."/>
            <person name="Lass-Florl C."/>
            <person name="Gabaldon T."/>
        </authorList>
    </citation>
    <scope>NUCLEOTIDE SEQUENCE [LARGE SCALE GENOMIC DNA]</scope>
    <source>
        <strain evidence="1 2">CBS 180</strain>
    </source>
</reference>
<evidence type="ECO:0008006" key="3">
    <source>
        <dbReference type="Google" id="ProtNLM"/>
    </source>
</evidence>
<organism evidence="1 2">
    <name type="scientific">Pichia inconspicua</name>
    <dbReference type="NCBI Taxonomy" id="52247"/>
    <lineage>
        <taxon>Eukaryota</taxon>
        <taxon>Fungi</taxon>
        <taxon>Dikarya</taxon>
        <taxon>Ascomycota</taxon>
        <taxon>Saccharomycotina</taxon>
        <taxon>Pichiomycetes</taxon>
        <taxon>Pichiales</taxon>
        <taxon>Pichiaceae</taxon>
        <taxon>Pichia</taxon>
    </lineage>
</organism>